<accession>A0A645AUB5</accession>
<dbReference type="EMBL" id="VSSQ01015877">
    <property type="protein sequence ID" value="MPM56679.1"/>
    <property type="molecule type" value="Genomic_DNA"/>
</dbReference>
<dbReference type="InterPro" id="IPR036412">
    <property type="entry name" value="HAD-like_sf"/>
</dbReference>
<dbReference type="InterPro" id="IPR023214">
    <property type="entry name" value="HAD_sf"/>
</dbReference>
<proteinExistence type="predicted"/>
<reference evidence="1" key="1">
    <citation type="submission" date="2019-08" db="EMBL/GenBank/DDBJ databases">
        <authorList>
            <person name="Kucharzyk K."/>
            <person name="Murdoch R.W."/>
            <person name="Higgins S."/>
            <person name="Loffler F."/>
        </authorList>
    </citation>
    <scope>NUCLEOTIDE SEQUENCE</scope>
</reference>
<protein>
    <submittedName>
        <fullName evidence="1">5-amino-6-(5-phospho-D-ribitylamino)uracil phosphatase YbjI</fullName>
        <ecNumber evidence="1">3.1.3.104</ecNumber>
    </submittedName>
</protein>
<dbReference type="InterPro" id="IPR006379">
    <property type="entry name" value="HAD-SF_hydro_IIB"/>
</dbReference>
<dbReference type="GO" id="GO:0000287">
    <property type="term" value="F:magnesium ion binding"/>
    <property type="evidence" value="ECO:0007669"/>
    <property type="project" value="TreeGrafter"/>
</dbReference>
<dbReference type="Gene3D" id="3.30.1240.10">
    <property type="match status" value="1"/>
</dbReference>
<sequence length="279" mass="29318">MTKTVFIDFDGTLADHGQVPAAHIEAIQEIRANGHRVLLCTGRPKSLVPKLLRDSLFDGLVCAAGGYVEINGHVLIDTRFPADVASRTVALLTEHHTTFILEAPEAVYCLPDAADRVREAFSGKVWSTDPDDESYELMSAVHTADDLSGCSFGKAVVVESSGPTVGELAELIGPAVSAIQISVQGMSGGAGEIYLRGIDKSAGMARVAEYLGTPRSEIVAIGDGYNDVEMVAYAGIGVVVEGAPKALLDHAQFIIPGPAEHGLVDAFDRLGLSSAPVVH</sequence>
<dbReference type="PANTHER" id="PTHR10000">
    <property type="entry name" value="PHOSPHOSERINE PHOSPHATASE"/>
    <property type="match status" value="1"/>
</dbReference>
<dbReference type="SUPFAM" id="SSF56784">
    <property type="entry name" value="HAD-like"/>
    <property type="match status" value="1"/>
</dbReference>
<name>A0A645AUB5_9ZZZZ</name>
<dbReference type="Gene3D" id="3.40.50.1000">
    <property type="entry name" value="HAD superfamily/HAD-like"/>
    <property type="match status" value="1"/>
</dbReference>
<evidence type="ECO:0000313" key="1">
    <source>
        <dbReference type="EMBL" id="MPM56679.1"/>
    </source>
</evidence>
<dbReference type="GO" id="GO:0043726">
    <property type="term" value="F:5-amino-6-(5-phosphoribitylamino)uracil phosphatase activity"/>
    <property type="evidence" value="ECO:0007669"/>
    <property type="project" value="UniProtKB-EC"/>
</dbReference>
<keyword evidence="1" id="KW-0378">Hydrolase</keyword>
<dbReference type="Pfam" id="PF08282">
    <property type="entry name" value="Hydrolase_3"/>
    <property type="match status" value="1"/>
</dbReference>
<dbReference type="EC" id="3.1.3.104" evidence="1"/>
<comment type="caution">
    <text evidence="1">The sequence shown here is derived from an EMBL/GenBank/DDBJ whole genome shotgun (WGS) entry which is preliminary data.</text>
</comment>
<dbReference type="PANTHER" id="PTHR10000:SF8">
    <property type="entry name" value="HAD SUPERFAMILY HYDROLASE-LIKE, TYPE 3"/>
    <property type="match status" value="1"/>
</dbReference>
<dbReference type="NCBIfam" id="TIGR01484">
    <property type="entry name" value="HAD-SF-IIB"/>
    <property type="match status" value="1"/>
</dbReference>
<gene>
    <name evidence="1" type="primary">ybjI_5</name>
    <name evidence="1" type="ORF">SDC9_103488</name>
</gene>
<dbReference type="GO" id="GO:0005829">
    <property type="term" value="C:cytosol"/>
    <property type="evidence" value="ECO:0007669"/>
    <property type="project" value="TreeGrafter"/>
</dbReference>
<organism evidence="1">
    <name type="scientific">bioreactor metagenome</name>
    <dbReference type="NCBI Taxonomy" id="1076179"/>
    <lineage>
        <taxon>unclassified sequences</taxon>
        <taxon>metagenomes</taxon>
        <taxon>ecological metagenomes</taxon>
    </lineage>
</organism>
<dbReference type="AlphaFoldDB" id="A0A645AUB5"/>